<accession>A0AAD6ZVX6</accession>
<protein>
    <submittedName>
        <fullName evidence="2">Uncharacterized protein</fullName>
    </submittedName>
</protein>
<keyword evidence="3" id="KW-1185">Reference proteome</keyword>
<evidence type="ECO:0000256" key="1">
    <source>
        <dbReference type="SAM" id="MobiDB-lite"/>
    </source>
</evidence>
<reference evidence="2" key="1">
    <citation type="submission" date="2023-03" db="EMBL/GenBank/DDBJ databases">
        <title>Massive genome expansion in bonnet fungi (Mycena s.s.) driven by repeated elements and novel gene families across ecological guilds.</title>
        <authorList>
            <consortium name="Lawrence Berkeley National Laboratory"/>
            <person name="Harder C.B."/>
            <person name="Miyauchi S."/>
            <person name="Viragh M."/>
            <person name="Kuo A."/>
            <person name="Thoen E."/>
            <person name="Andreopoulos B."/>
            <person name="Lu D."/>
            <person name="Skrede I."/>
            <person name="Drula E."/>
            <person name="Henrissat B."/>
            <person name="Morin E."/>
            <person name="Kohler A."/>
            <person name="Barry K."/>
            <person name="LaButti K."/>
            <person name="Morin E."/>
            <person name="Salamov A."/>
            <person name="Lipzen A."/>
            <person name="Mereny Z."/>
            <person name="Hegedus B."/>
            <person name="Baldrian P."/>
            <person name="Stursova M."/>
            <person name="Weitz H."/>
            <person name="Taylor A."/>
            <person name="Grigoriev I.V."/>
            <person name="Nagy L.G."/>
            <person name="Martin F."/>
            <person name="Kauserud H."/>
        </authorList>
    </citation>
    <scope>NUCLEOTIDE SEQUENCE</scope>
    <source>
        <strain evidence="2">CBHHK002</strain>
    </source>
</reference>
<sequence length="380" mass="42671">MKPEQLGPDSYTPSTAFHVEFQFKWRAFRVNPHLVGEFEAFPFRFDLQQNRFAVRFIEFRSPTNPPPDIGNPGDIWLNVSPASYALFTLNANEEWLRWPGPTLDKERLILHPYLPIYALWCTIKQASWYHRDKLPRDWVGEKLMARQALGGYASVEEMGHPAASVRLILLGEGMEENKTLGDAVAQLGPRTVPSIDDQLKSALGDLPSSSKLPNVQEALVATLSSGIDYLLTGRNTLSRALSDAKKRAAIAEQQLERLNISNNHIYPPTPPPSSPPFPRQLTMDPGRDSDNTYQPSGTREDLDTVPYSASITSKHLDILFRPGQEGRSKHCCICLALVAYQPDKEHPTLLSHAFETHPSECRVFAGVSDEQLEVYRLELA</sequence>
<organism evidence="2 3">
    <name type="scientific">Mycena albidolilacea</name>
    <dbReference type="NCBI Taxonomy" id="1033008"/>
    <lineage>
        <taxon>Eukaryota</taxon>
        <taxon>Fungi</taxon>
        <taxon>Dikarya</taxon>
        <taxon>Basidiomycota</taxon>
        <taxon>Agaricomycotina</taxon>
        <taxon>Agaricomycetes</taxon>
        <taxon>Agaricomycetidae</taxon>
        <taxon>Agaricales</taxon>
        <taxon>Marasmiineae</taxon>
        <taxon>Mycenaceae</taxon>
        <taxon>Mycena</taxon>
    </lineage>
</organism>
<dbReference type="EMBL" id="JARIHO010000025">
    <property type="protein sequence ID" value="KAJ7342671.1"/>
    <property type="molecule type" value="Genomic_DNA"/>
</dbReference>
<dbReference type="AlphaFoldDB" id="A0AAD6ZVX6"/>
<dbReference type="Proteomes" id="UP001218218">
    <property type="component" value="Unassembled WGS sequence"/>
</dbReference>
<evidence type="ECO:0000313" key="3">
    <source>
        <dbReference type="Proteomes" id="UP001218218"/>
    </source>
</evidence>
<comment type="caution">
    <text evidence="2">The sequence shown here is derived from an EMBL/GenBank/DDBJ whole genome shotgun (WGS) entry which is preliminary data.</text>
</comment>
<evidence type="ECO:0000313" key="2">
    <source>
        <dbReference type="EMBL" id="KAJ7342671.1"/>
    </source>
</evidence>
<proteinExistence type="predicted"/>
<feature type="region of interest" description="Disordered" evidence="1">
    <location>
        <begin position="260"/>
        <end position="303"/>
    </location>
</feature>
<feature type="compositionally biased region" description="Pro residues" evidence="1">
    <location>
        <begin position="267"/>
        <end position="278"/>
    </location>
</feature>
<gene>
    <name evidence="2" type="ORF">DFH08DRAFT_1082179</name>
</gene>
<name>A0AAD6ZVX6_9AGAR</name>